<dbReference type="EMBL" id="QGDH01000002">
    <property type="protein sequence ID" value="RAR16532.1"/>
    <property type="molecule type" value="Genomic_DNA"/>
</dbReference>
<feature type="transmembrane region" description="Helical" evidence="1">
    <location>
        <begin position="176"/>
        <end position="194"/>
    </location>
</feature>
<name>A0A364NGZ6_STELY</name>
<keyword evidence="1" id="KW-1133">Transmembrane helix</keyword>
<protein>
    <submittedName>
        <fullName evidence="2">Uncharacterized protein</fullName>
    </submittedName>
</protein>
<feature type="transmembrane region" description="Helical" evidence="1">
    <location>
        <begin position="561"/>
        <end position="584"/>
    </location>
</feature>
<comment type="caution">
    <text evidence="2">The sequence shown here is derived from an EMBL/GenBank/DDBJ whole genome shotgun (WGS) entry which is preliminary data.</text>
</comment>
<feature type="transmembrane region" description="Helical" evidence="1">
    <location>
        <begin position="81"/>
        <end position="102"/>
    </location>
</feature>
<keyword evidence="1" id="KW-0812">Transmembrane</keyword>
<evidence type="ECO:0000313" key="3">
    <source>
        <dbReference type="Proteomes" id="UP000249619"/>
    </source>
</evidence>
<accession>A0A364NGZ6</accession>
<reference evidence="3" key="1">
    <citation type="submission" date="2018-05" db="EMBL/GenBank/DDBJ databases">
        <title>Draft genome sequence of Stemphylium lycopersici strain CIDEFI 213.</title>
        <authorList>
            <person name="Medina R."/>
            <person name="Franco M.E.E."/>
            <person name="Lucentini C.G."/>
            <person name="Saparrat M.C.N."/>
            <person name="Balatti P.A."/>
        </authorList>
    </citation>
    <scope>NUCLEOTIDE SEQUENCE [LARGE SCALE GENOMIC DNA]</scope>
    <source>
        <strain evidence="3">CIDEFI 213</strain>
    </source>
</reference>
<gene>
    <name evidence="2" type="ORF">DDE83_000097</name>
</gene>
<organism evidence="2 3">
    <name type="scientific">Stemphylium lycopersici</name>
    <name type="common">Tomato gray leaf spot disease fungus</name>
    <name type="synonym">Thyrospora lycopersici</name>
    <dbReference type="NCBI Taxonomy" id="183478"/>
    <lineage>
        <taxon>Eukaryota</taxon>
        <taxon>Fungi</taxon>
        <taxon>Dikarya</taxon>
        <taxon>Ascomycota</taxon>
        <taxon>Pezizomycotina</taxon>
        <taxon>Dothideomycetes</taxon>
        <taxon>Pleosporomycetidae</taxon>
        <taxon>Pleosporales</taxon>
        <taxon>Pleosporineae</taxon>
        <taxon>Pleosporaceae</taxon>
        <taxon>Stemphylium</taxon>
    </lineage>
</organism>
<keyword evidence="1" id="KW-0472">Membrane</keyword>
<dbReference type="AlphaFoldDB" id="A0A364NGZ6"/>
<dbReference type="STRING" id="183478.A0A364NGZ6"/>
<proteinExistence type="predicted"/>
<evidence type="ECO:0000313" key="2">
    <source>
        <dbReference type="EMBL" id="RAR16532.1"/>
    </source>
</evidence>
<evidence type="ECO:0000256" key="1">
    <source>
        <dbReference type="SAM" id="Phobius"/>
    </source>
</evidence>
<feature type="transmembrane region" description="Helical" evidence="1">
    <location>
        <begin position="122"/>
        <end position="142"/>
    </location>
</feature>
<dbReference type="Proteomes" id="UP000249619">
    <property type="component" value="Unassembled WGS sequence"/>
</dbReference>
<sequence length="664" mass="73593">MAYEPIQLPKGPHISSYTEIALGTHYDSGSYNSGLTQDDLSDRNIKDEVQPSKGIFRSRENPEEQWPLHAQRVARMTPLKILLMIYDAILASVPIMFIALALTAARLNGKEVSDYGKRLEETLLLSPTIFPLLFAALMGRFFRHLGLWLAQRGTTLGRLEQLIGCQSVFSALERQFSLGSWSTIGLASVLIWLLSPVGGQSALRLLSHEIGEIQSTGHVRYLDPNAVMDSIMMGSSFINAARSTFSSIFFAALLSSPKYQHTPMDLWGNVKLPLYRDIENSTLDEWKTISNSTSENVTYASLIGIPVAGLSSDGFSTFNLRSRIWDVRCSSNEGVKERPSDFKNEFTWELKIADDTTPLCANATKCPPMLCEQYPCPMQSESAASNETNAFSITKCEISLGNFETGVRCNGTACAAYKMRQIDLLDDDFTAGLDMAVRKFFLPNMLLTLATADNYNVGSAIARGSTNMEKWIYDPTDFIGVLYANVDLWELSPEVFGDRFTILINSFWQSTYGTIALAGNLPASVMQTGWMNSTTATGELTFLPSKCDITRNTSPVYRINWQWFSALLISSLILLIAAYAGLLLKYITMAPDIIGYASSLTLLNPYVQTPTGGTTLNGLERAALLRDIPVRIGDVCPEEAVGAIAFVRADTREVMKLDRKRWYI</sequence>
<keyword evidence="3" id="KW-1185">Reference proteome</keyword>